<name>A0AAE7S068_9CAUD</name>
<dbReference type="GeneID" id="75691378"/>
<dbReference type="Proteomes" id="UP000827429">
    <property type="component" value="Segment"/>
</dbReference>
<gene>
    <name evidence="1" type="primary">gp_15341</name>
</gene>
<accession>A0AAE7S068</accession>
<sequence>MALELRVFDFKAKDDNGNEIIRYAVQHMTDRGFRTLVIKINAEFNNLIFDKKTDATNMMKLLKKL</sequence>
<evidence type="ECO:0000313" key="2">
    <source>
        <dbReference type="Proteomes" id="UP000827429"/>
    </source>
</evidence>
<dbReference type="RefSeq" id="YP_010358812.1">
    <property type="nucleotide sequence ID" value="NC_062766.1"/>
</dbReference>
<proteinExistence type="predicted"/>
<evidence type="ECO:0000313" key="1">
    <source>
        <dbReference type="EMBL" id="QWM89240.1"/>
    </source>
</evidence>
<organism evidence="1 2">
    <name type="scientific">uncultured phage cr123_1</name>
    <dbReference type="NCBI Taxonomy" id="2986401"/>
    <lineage>
        <taxon>Viruses</taxon>
        <taxon>Duplodnaviria</taxon>
        <taxon>Heunggongvirae</taxon>
        <taxon>Uroviricota</taxon>
        <taxon>Caudoviricetes</taxon>
        <taxon>Crassvirales</taxon>
        <taxon>Intestiviridae</taxon>
        <taxon>Crudevirinae</taxon>
        <taxon>Delmidovirus</taxon>
        <taxon>Delmidovirus copri</taxon>
    </lineage>
</organism>
<reference evidence="1 2" key="1">
    <citation type="submission" date="2021-04" db="EMBL/GenBank/DDBJ databases">
        <authorList>
            <person name="Shkoporov A.N."/>
            <person name="Stockdale S.R."/>
            <person name="Guerin E."/>
            <person name="Ross R.P."/>
            <person name="Hill C."/>
        </authorList>
    </citation>
    <scope>NUCLEOTIDE SEQUENCE [LARGE SCALE GENOMIC DNA]</scope>
    <source>
        <strain evidence="2">cr123_1</strain>
    </source>
</reference>
<dbReference type="EMBL" id="MZ130476">
    <property type="protein sequence ID" value="QWM89240.1"/>
    <property type="molecule type" value="Genomic_DNA"/>
</dbReference>
<dbReference type="KEGG" id="vg:75691378"/>
<protein>
    <submittedName>
        <fullName evidence="1">Uncharacterized protein</fullName>
    </submittedName>
</protein>
<keyword evidence="2" id="KW-1185">Reference proteome</keyword>